<feature type="transmembrane region" description="Helical" evidence="4">
    <location>
        <begin position="383"/>
        <end position="402"/>
    </location>
</feature>
<dbReference type="PANTHER" id="PTHR42910">
    <property type="entry name" value="TRANSPORTER SCO4007-RELATED"/>
    <property type="match status" value="1"/>
</dbReference>
<feature type="transmembrane region" description="Helical" evidence="4">
    <location>
        <begin position="66"/>
        <end position="84"/>
    </location>
</feature>
<gene>
    <name evidence="6" type="ORF">C5Y83_09165</name>
</gene>
<dbReference type="Pfam" id="PF07690">
    <property type="entry name" value="MFS_1"/>
    <property type="match status" value="1"/>
</dbReference>
<reference evidence="6 7" key="1">
    <citation type="submission" date="2018-02" db="EMBL/GenBank/DDBJ databases">
        <title>Comparative genomes isolates from brazilian mangrove.</title>
        <authorList>
            <person name="Araujo J.E."/>
            <person name="Taketani R.G."/>
            <person name="Silva M.C.P."/>
            <person name="Loureco M.V."/>
            <person name="Andreote F.D."/>
        </authorList>
    </citation>
    <scope>NUCLEOTIDE SEQUENCE [LARGE SCALE GENOMIC DNA]</scope>
    <source>
        <strain evidence="6 7">Hex-1 MGV</strain>
    </source>
</reference>
<feature type="domain" description="Major facilitator superfamily (MFS) profile" evidence="5">
    <location>
        <begin position="23"/>
        <end position="407"/>
    </location>
</feature>
<protein>
    <submittedName>
        <fullName evidence="6">MFS transporter</fullName>
    </submittedName>
</protein>
<dbReference type="PROSITE" id="PS50850">
    <property type="entry name" value="MFS"/>
    <property type="match status" value="1"/>
</dbReference>
<dbReference type="InterPro" id="IPR036259">
    <property type="entry name" value="MFS_trans_sf"/>
</dbReference>
<feature type="transmembrane region" description="Helical" evidence="4">
    <location>
        <begin position="24"/>
        <end position="46"/>
    </location>
</feature>
<feature type="transmembrane region" description="Helical" evidence="4">
    <location>
        <begin position="297"/>
        <end position="314"/>
    </location>
</feature>
<feature type="transmembrane region" description="Helical" evidence="4">
    <location>
        <begin position="184"/>
        <end position="203"/>
    </location>
</feature>
<feature type="transmembrane region" description="Helical" evidence="4">
    <location>
        <begin position="235"/>
        <end position="255"/>
    </location>
</feature>
<feature type="transmembrane region" description="Helical" evidence="4">
    <location>
        <begin position="96"/>
        <end position="113"/>
    </location>
</feature>
<evidence type="ECO:0000259" key="5">
    <source>
        <dbReference type="PROSITE" id="PS50850"/>
    </source>
</evidence>
<feature type="transmembrane region" description="Helical" evidence="4">
    <location>
        <begin position="267"/>
        <end position="285"/>
    </location>
</feature>
<accession>A0A2S8FV70</accession>
<dbReference type="CDD" id="cd17324">
    <property type="entry name" value="MFS_NepI_like"/>
    <property type="match status" value="1"/>
</dbReference>
<keyword evidence="3 4" id="KW-0472">Membrane</keyword>
<organism evidence="6 7">
    <name type="scientific">Blastopirellula marina</name>
    <dbReference type="NCBI Taxonomy" id="124"/>
    <lineage>
        <taxon>Bacteria</taxon>
        <taxon>Pseudomonadati</taxon>
        <taxon>Planctomycetota</taxon>
        <taxon>Planctomycetia</taxon>
        <taxon>Pirellulales</taxon>
        <taxon>Pirellulaceae</taxon>
        <taxon>Blastopirellula</taxon>
    </lineage>
</organism>
<evidence type="ECO:0000256" key="3">
    <source>
        <dbReference type="ARBA" id="ARBA00023136"/>
    </source>
</evidence>
<evidence type="ECO:0000256" key="2">
    <source>
        <dbReference type="ARBA" id="ARBA00022989"/>
    </source>
</evidence>
<dbReference type="RefSeq" id="WP_105329371.1">
    <property type="nucleotide sequence ID" value="NZ_PUHY01000006.1"/>
</dbReference>
<evidence type="ECO:0000256" key="1">
    <source>
        <dbReference type="ARBA" id="ARBA00022692"/>
    </source>
</evidence>
<feature type="transmembrane region" description="Helical" evidence="4">
    <location>
        <begin position="153"/>
        <end position="172"/>
    </location>
</feature>
<dbReference type="SUPFAM" id="SSF103473">
    <property type="entry name" value="MFS general substrate transporter"/>
    <property type="match status" value="1"/>
</dbReference>
<dbReference type="Gene3D" id="1.20.1250.20">
    <property type="entry name" value="MFS general substrate transporter like domains"/>
    <property type="match status" value="1"/>
</dbReference>
<dbReference type="Proteomes" id="UP000238322">
    <property type="component" value="Unassembled WGS sequence"/>
</dbReference>
<dbReference type="EMBL" id="PUHY01000006">
    <property type="protein sequence ID" value="PQO36082.1"/>
    <property type="molecule type" value="Genomic_DNA"/>
</dbReference>
<dbReference type="OrthoDB" id="9815356at2"/>
<dbReference type="PANTHER" id="PTHR42910:SF1">
    <property type="entry name" value="MAJOR FACILITATOR SUPERFAMILY (MFS) PROFILE DOMAIN-CONTAINING PROTEIN"/>
    <property type="match status" value="1"/>
</dbReference>
<dbReference type="InterPro" id="IPR020846">
    <property type="entry name" value="MFS_dom"/>
</dbReference>
<sequence>MSEHSTTQAVELERVPHNITENEAGISTSLTILCAATVGVVVGNLYYAQPLLPIIAQDLGLTEAQVGGAASLGMLAQTFGMFFLLPLGDVYNRRPFILASIAASVLALLAVSFSDGIVWFSVACFAVGISTFGTHMTISLAASLAHPQKRGQVVGTVFGGLLTGLLLSRTISGVLGSAWGWRPVYYFGASVLTVLFFLLYVKLPNSIPQSQMSYPRLLWSMVDLLRAQPILRLSCAYGAAAFASFNAFWVTLAFHLEQPPLEQGSDVVGMLGLLGVVGALIAGPVGKLADSYGPQRILFSSMVLTFVSFAIFGFGATSLWAISFGVIVMDLGIQATQVSNQAQIYSLIPEARNRLGTIYIVIYFLGGSIGSAVGVWAWSEFGWTGVCVSGGAFMGLALLVYLGQWIYGRGKVPITN</sequence>
<evidence type="ECO:0000313" key="6">
    <source>
        <dbReference type="EMBL" id="PQO36082.1"/>
    </source>
</evidence>
<evidence type="ECO:0000256" key="4">
    <source>
        <dbReference type="SAM" id="Phobius"/>
    </source>
</evidence>
<proteinExistence type="predicted"/>
<keyword evidence="1 4" id="KW-0812">Transmembrane</keyword>
<dbReference type="AlphaFoldDB" id="A0A2S8FV70"/>
<keyword evidence="2 4" id="KW-1133">Transmembrane helix</keyword>
<evidence type="ECO:0000313" key="7">
    <source>
        <dbReference type="Proteomes" id="UP000238322"/>
    </source>
</evidence>
<dbReference type="GO" id="GO:0022857">
    <property type="term" value="F:transmembrane transporter activity"/>
    <property type="evidence" value="ECO:0007669"/>
    <property type="project" value="InterPro"/>
</dbReference>
<dbReference type="InterPro" id="IPR011701">
    <property type="entry name" value="MFS"/>
</dbReference>
<name>A0A2S8FV70_9BACT</name>
<feature type="transmembrane region" description="Helical" evidence="4">
    <location>
        <begin position="119"/>
        <end position="141"/>
    </location>
</feature>
<feature type="transmembrane region" description="Helical" evidence="4">
    <location>
        <begin position="358"/>
        <end position="377"/>
    </location>
</feature>
<comment type="caution">
    <text evidence="6">The sequence shown here is derived from an EMBL/GenBank/DDBJ whole genome shotgun (WGS) entry which is preliminary data.</text>
</comment>